<keyword evidence="6 9" id="KW-0456">Lyase</keyword>
<dbReference type="PRINTS" id="PR00146">
    <property type="entry name" value="DHPICSNTHASE"/>
</dbReference>
<organism evidence="12 13">
    <name type="scientific">Prymnesium parvum</name>
    <name type="common">Toxic golden alga</name>
    <dbReference type="NCBI Taxonomy" id="97485"/>
    <lineage>
        <taxon>Eukaryota</taxon>
        <taxon>Haptista</taxon>
        <taxon>Haptophyta</taxon>
        <taxon>Prymnesiophyceae</taxon>
        <taxon>Prymnesiales</taxon>
        <taxon>Prymnesiaceae</taxon>
        <taxon>Prymnesium</taxon>
    </lineage>
</organism>
<dbReference type="GO" id="GO:0008747">
    <property type="term" value="F:N-acetylneuraminate lyase activity"/>
    <property type="evidence" value="ECO:0007669"/>
    <property type="project" value="UniProtKB-EC"/>
</dbReference>
<sequence>MTLVSAISLATPSPLRIDGLVAAVFTPFTHDGSLDLTVVPQQSRYLADTGVHWAFVGGTTGESLSLSVAERMGLLEAWRKTNTSVIAHCGAEALGDAKQLARHAAANGAAAIAAMPPTFFKPATAEALALTIAAICTAAPELPCYYYHIPSMTGVATTFPVLDFVKAVEPLAPNFCGVKYTGMYTYPGMMDAMKILDYKDGKFEVLSGREEMMLEALSIGIKGHVGSQFNFAGDLFNMIRIDFEKLGLTTQTEARLRKLQLIAVQLIDAWKDSSPAGVNGAKFFTNLAGIPVNDARLPSIPVSRTASKALRDALHNFCDSLVHVVMPSLKICDMVPQ</sequence>
<comment type="pathway">
    <text evidence="2">Amino-sugar metabolism; N-acetylneuraminate degradation.</text>
</comment>
<evidence type="ECO:0000313" key="12">
    <source>
        <dbReference type="EMBL" id="KAL1525621.1"/>
    </source>
</evidence>
<dbReference type="InterPro" id="IPR002220">
    <property type="entry name" value="DapA-like"/>
</dbReference>
<dbReference type="GO" id="GO:0005737">
    <property type="term" value="C:cytoplasm"/>
    <property type="evidence" value="ECO:0007669"/>
    <property type="project" value="UniProtKB-SubCell"/>
</dbReference>
<feature type="active site" description="Schiff-base intermediate with substrate" evidence="10">
    <location>
        <position position="179"/>
    </location>
</feature>
<keyword evidence="5" id="KW-0963">Cytoplasm</keyword>
<evidence type="ECO:0000256" key="9">
    <source>
        <dbReference type="PIRNR" id="PIRNR001365"/>
    </source>
</evidence>
<dbReference type="Proteomes" id="UP001515480">
    <property type="component" value="Unassembled WGS sequence"/>
</dbReference>
<comment type="catalytic activity">
    <reaction evidence="8">
        <text>aceneuramate = aldehydo-N-acetyl-D-mannosamine + pyruvate</text>
        <dbReference type="Rhea" id="RHEA:23296"/>
        <dbReference type="ChEBI" id="CHEBI:15361"/>
        <dbReference type="ChEBI" id="CHEBI:17122"/>
        <dbReference type="ChEBI" id="CHEBI:173083"/>
        <dbReference type="EC" id="4.1.3.3"/>
    </reaction>
</comment>
<comment type="caution">
    <text evidence="12">The sequence shown here is derived from an EMBL/GenBank/DDBJ whole genome shotgun (WGS) entry which is preliminary data.</text>
</comment>
<name>A0AB34JUS3_PRYPA</name>
<evidence type="ECO:0000256" key="11">
    <source>
        <dbReference type="PIRSR" id="PIRSR001365-2"/>
    </source>
</evidence>
<evidence type="ECO:0000256" key="5">
    <source>
        <dbReference type="ARBA" id="ARBA00022490"/>
    </source>
</evidence>
<feature type="active site" description="Proton donor/acceptor" evidence="10">
    <location>
        <position position="147"/>
    </location>
</feature>
<accession>A0AB34JUS3</accession>
<dbReference type="Pfam" id="PF00701">
    <property type="entry name" value="DHDPS"/>
    <property type="match status" value="1"/>
</dbReference>
<dbReference type="SMART" id="SM01130">
    <property type="entry name" value="DHDPS"/>
    <property type="match status" value="1"/>
</dbReference>
<evidence type="ECO:0000256" key="3">
    <source>
        <dbReference type="ARBA" id="ARBA00006324"/>
    </source>
</evidence>
<feature type="binding site" evidence="11">
    <location>
        <position position="225"/>
    </location>
    <ligand>
        <name>pyruvate</name>
        <dbReference type="ChEBI" id="CHEBI:15361"/>
    </ligand>
</feature>
<evidence type="ECO:0000256" key="4">
    <source>
        <dbReference type="ARBA" id="ARBA00012911"/>
    </source>
</evidence>
<evidence type="ECO:0000256" key="6">
    <source>
        <dbReference type="ARBA" id="ARBA00023239"/>
    </source>
</evidence>
<feature type="binding site" evidence="11">
    <location>
        <position position="60"/>
    </location>
    <ligand>
        <name>pyruvate</name>
        <dbReference type="ChEBI" id="CHEBI:15361"/>
    </ligand>
</feature>
<evidence type="ECO:0000256" key="10">
    <source>
        <dbReference type="PIRSR" id="PIRSR001365-1"/>
    </source>
</evidence>
<evidence type="ECO:0000256" key="8">
    <source>
        <dbReference type="ARBA" id="ARBA00044906"/>
    </source>
</evidence>
<evidence type="ECO:0000256" key="2">
    <source>
        <dbReference type="ARBA" id="ARBA00004878"/>
    </source>
</evidence>
<dbReference type="PANTHER" id="PTHR12128:SF21">
    <property type="entry name" value="N-ACETYLNEURAMINATE LYASE"/>
    <property type="match status" value="1"/>
</dbReference>
<proteinExistence type="inferred from homology"/>
<dbReference type="SUPFAM" id="SSF51569">
    <property type="entry name" value="Aldolase"/>
    <property type="match status" value="1"/>
</dbReference>
<dbReference type="InterPro" id="IPR013785">
    <property type="entry name" value="Aldolase_TIM"/>
</dbReference>
<dbReference type="PANTHER" id="PTHR12128">
    <property type="entry name" value="DIHYDRODIPICOLINATE SYNTHASE"/>
    <property type="match status" value="1"/>
</dbReference>
<comment type="subcellular location">
    <subcellularLocation>
        <location evidence="1">Cytoplasm</location>
    </subcellularLocation>
</comment>
<protein>
    <recommendedName>
        <fullName evidence="4">N-acetylneuraminate lyase</fullName>
        <ecNumber evidence="4">4.1.3.3</ecNumber>
    </recommendedName>
</protein>
<evidence type="ECO:0000256" key="7">
    <source>
        <dbReference type="ARBA" id="ARBA00023277"/>
    </source>
</evidence>
<keyword evidence="13" id="KW-1185">Reference proteome</keyword>
<gene>
    <name evidence="12" type="ORF">AB1Y20_020474</name>
</gene>
<dbReference type="EC" id="4.1.3.3" evidence="4"/>
<keyword evidence="7" id="KW-0119">Carbohydrate metabolism</keyword>
<evidence type="ECO:0000313" key="13">
    <source>
        <dbReference type="Proteomes" id="UP001515480"/>
    </source>
</evidence>
<comment type="similarity">
    <text evidence="3">Belongs to the DapA family. NanA subfamily.</text>
</comment>
<dbReference type="PIRSF" id="PIRSF001365">
    <property type="entry name" value="DHDPS"/>
    <property type="match status" value="1"/>
</dbReference>
<reference evidence="12 13" key="1">
    <citation type="journal article" date="2024" name="Science">
        <title>Giant polyketide synthase enzymes in the biosynthesis of giant marine polyether toxins.</title>
        <authorList>
            <person name="Fallon T.R."/>
            <person name="Shende V.V."/>
            <person name="Wierzbicki I.H."/>
            <person name="Pendleton A.L."/>
            <person name="Watervoot N.F."/>
            <person name="Auber R.P."/>
            <person name="Gonzalez D.J."/>
            <person name="Wisecaver J.H."/>
            <person name="Moore B.S."/>
        </authorList>
    </citation>
    <scope>NUCLEOTIDE SEQUENCE [LARGE SCALE GENOMIC DNA]</scope>
    <source>
        <strain evidence="12 13">12B1</strain>
    </source>
</reference>
<dbReference type="AlphaFoldDB" id="A0AB34JUS3"/>
<dbReference type="Gene3D" id="3.20.20.70">
    <property type="entry name" value="Aldolase class I"/>
    <property type="match status" value="1"/>
</dbReference>
<dbReference type="EMBL" id="JBGBPQ010000004">
    <property type="protein sequence ID" value="KAL1525621.1"/>
    <property type="molecule type" value="Genomic_DNA"/>
</dbReference>
<evidence type="ECO:0000256" key="1">
    <source>
        <dbReference type="ARBA" id="ARBA00004496"/>
    </source>
</evidence>